<feature type="repeat" description="ANK" evidence="2">
    <location>
        <begin position="781"/>
        <end position="813"/>
    </location>
</feature>
<dbReference type="SUPFAM" id="SSF52540">
    <property type="entry name" value="P-loop containing nucleoside triphosphate hydrolases"/>
    <property type="match status" value="1"/>
</dbReference>
<dbReference type="PANTHER" id="PTHR10039:SF15">
    <property type="entry name" value="NACHT DOMAIN-CONTAINING PROTEIN"/>
    <property type="match status" value="1"/>
</dbReference>
<dbReference type="InterPro" id="IPR027417">
    <property type="entry name" value="P-loop_NTPase"/>
</dbReference>
<keyword evidence="2" id="KW-0040">ANK repeat</keyword>
<dbReference type="Gene3D" id="1.25.40.20">
    <property type="entry name" value="Ankyrin repeat-containing domain"/>
    <property type="match status" value="3"/>
</dbReference>
<dbReference type="SMART" id="SM00248">
    <property type="entry name" value="ANK"/>
    <property type="match status" value="8"/>
</dbReference>
<feature type="repeat" description="ANK" evidence="2">
    <location>
        <begin position="851"/>
        <end position="880"/>
    </location>
</feature>
<dbReference type="InterPro" id="IPR054471">
    <property type="entry name" value="GPIID_WHD"/>
</dbReference>
<feature type="repeat" description="ANK" evidence="2">
    <location>
        <begin position="986"/>
        <end position="1015"/>
    </location>
</feature>
<evidence type="ECO:0000259" key="3">
    <source>
        <dbReference type="PROSITE" id="PS50837"/>
    </source>
</evidence>
<dbReference type="InterPro" id="IPR002110">
    <property type="entry name" value="Ankyrin_rpt"/>
</dbReference>
<feature type="domain" description="NACHT" evidence="3">
    <location>
        <begin position="233"/>
        <end position="376"/>
    </location>
</feature>
<evidence type="ECO:0000313" key="4">
    <source>
        <dbReference type="EMBL" id="KAJ7029871.1"/>
    </source>
</evidence>
<dbReference type="Pfam" id="PF24883">
    <property type="entry name" value="NPHP3_N"/>
    <property type="match status" value="1"/>
</dbReference>
<dbReference type="Pfam" id="PF22939">
    <property type="entry name" value="WHD_GPIID"/>
    <property type="match status" value="1"/>
</dbReference>
<dbReference type="Pfam" id="PF00023">
    <property type="entry name" value="Ank"/>
    <property type="match status" value="2"/>
</dbReference>
<comment type="caution">
    <text evidence="4">The sequence shown here is derived from an EMBL/GenBank/DDBJ whole genome shotgun (WGS) entry which is preliminary data.</text>
</comment>
<dbReference type="PROSITE" id="PS50297">
    <property type="entry name" value="ANK_REP_REGION"/>
    <property type="match status" value="6"/>
</dbReference>
<feature type="repeat" description="ANK" evidence="2">
    <location>
        <begin position="881"/>
        <end position="913"/>
    </location>
</feature>
<organism evidence="4 5">
    <name type="scientific">Mycena alexandri</name>
    <dbReference type="NCBI Taxonomy" id="1745969"/>
    <lineage>
        <taxon>Eukaryota</taxon>
        <taxon>Fungi</taxon>
        <taxon>Dikarya</taxon>
        <taxon>Basidiomycota</taxon>
        <taxon>Agaricomycotina</taxon>
        <taxon>Agaricomycetes</taxon>
        <taxon>Agaricomycetidae</taxon>
        <taxon>Agaricales</taxon>
        <taxon>Marasmiineae</taxon>
        <taxon>Mycenaceae</taxon>
        <taxon>Mycena</taxon>
    </lineage>
</organism>
<dbReference type="PROSITE" id="PS50088">
    <property type="entry name" value="ANK_REPEAT"/>
    <property type="match status" value="6"/>
</dbReference>
<name>A0AAD6X043_9AGAR</name>
<evidence type="ECO:0000313" key="5">
    <source>
        <dbReference type="Proteomes" id="UP001218188"/>
    </source>
</evidence>
<dbReference type="Pfam" id="PF12796">
    <property type="entry name" value="Ank_2"/>
    <property type="match status" value="3"/>
</dbReference>
<accession>A0AAD6X043</accession>
<dbReference type="PANTHER" id="PTHR10039">
    <property type="entry name" value="AMELOGENIN"/>
    <property type="match status" value="1"/>
</dbReference>
<dbReference type="Proteomes" id="UP001218188">
    <property type="component" value="Unassembled WGS sequence"/>
</dbReference>
<dbReference type="InterPro" id="IPR007111">
    <property type="entry name" value="NACHT_NTPase"/>
</dbReference>
<dbReference type="PROSITE" id="PS50837">
    <property type="entry name" value="NACHT"/>
    <property type="match status" value="1"/>
</dbReference>
<feature type="repeat" description="ANK" evidence="2">
    <location>
        <begin position="947"/>
        <end position="979"/>
    </location>
</feature>
<dbReference type="Gene3D" id="3.40.50.300">
    <property type="entry name" value="P-loop containing nucleotide triphosphate hydrolases"/>
    <property type="match status" value="1"/>
</dbReference>
<evidence type="ECO:0000256" key="1">
    <source>
        <dbReference type="ARBA" id="ARBA00022737"/>
    </source>
</evidence>
<sequence>MAEAFATLGIVVNLIQLVDTALKAREYIGDFRHAPQEQRRLLSEMDDLRPLLAQLQTRINSNPSGSIIQEIQNPLMVFRGTMEGFTTRLRPSNGALAKFSKQLSWSMWSKSEAKEYLTKFEQFKSLLNSWLLLDIWDMGQQQGKEYGNIINALDNVSDQQRLAHNQILAGIGRASSHQQKNMDSAQRTEIMQWMTPLNFFQRQADILNTWQAGTGEWLLEDPLFREWESGAGQVVWCRGMAGAGKTVLSSRVVDHLESQSWKSNTGVACIYLNHKETETQTPSHLLGALWRQLVVGKPISPVVLELYDHSRERATRPSLDDVSTALNSALEQYSKTYLVVDALDEYPEDRRNILLQCLSTAIRGPTSVKLMLTSRPHLTLDTFFQKFETLEIRATEEDIGRYVDVQISKWPRLSRHVHSRPELQDEIRRKMIRNVDGMFLLAKLHIESLATKNTVKAVRTALQNLPTDLKHTYDDAMGRINSQNDDDKQLARLTLTWVAYAKRLLTVAELCEALAIEPTAASLDADNMLDIDVVLSVCSGLIIVDAAMSVVRFVHYTTQHYFDRIQPVEFPDAQLDITAASLTYLSFNTFHTLPDPEQYSLYEHSMLAKELLARHPFMAYGQYCLIHAVGRPEADLCDQILSFLPRAPVWKQFWDSAAYTHGGHDVGRRLIPPWNYPDWLRSPSPLWISAAFNLVEIARTLLMRSAAPGDGVSALWAASFYGHLAMVRLLIEQGGVDVNARLEDGRYGTALQAAASMGRTSEAPFSLNMDRAGVVEVTVGYGGSALQGVSPSAHEDIVRLLLEKGADVNLRAGRLGSALQVAAYWDHKTLVRLLIDHGADVNCRDGGPFGNALQAAAYDGHEALVRLLIDIGADVNLQGGEYGSALYAAAVQGHEEIVRLLIDNGADVNALGGDFGRDYGSALQVSLSRGNIAKLLIENGAELGYTSFGSPLQAAAAWGLYDVARLLIEHGADVNVQGGKYSPFATPLQEASWGDHVDLVRLLIDSGAEVNAEGTKYGSALQAAIRRGYENIAVLLREKGASVTLEAENSANNDAARSEGDLLQA</sequence>
<keyword evidence="5" id="KW-1185">Reference proteome</keyword>
<protein>
    <submittedName>
        <fullName evidence="4">Ankyrin repeat-containing domain protein</fullName>
    </submittedName>
</protein>
<dbReference type="InterPro" id="IPR056884">
    <property type="entry name" value="NPHP3-like_N"/>
</dbReference>
<dbReference type="InterPro" id="IPR036770">
    <property type="entry name" value="Ankyrin_rpt-contain_sf"/>
</dbReference>
<dbReference type="AlphaFoldDB" id="A0AAD6X043"/>
<dbReference type="SUPFAM" id="SSF48403">
    <property type="entry name" value="Ankyrin repeat"/>
    <property type="match status" value="1"/>
</dbReference>
<feature type="repeat" description="ANK" evidence="2">
    <location>
        <begin position="814"/>
        <end position="846"/>
    </location>
</feature>
<gene>
    <name evidence="4" type="ORF">C8F04DRAFT_741999</name>
</gene>
<dbReference type="EMBL" id="JARJCM010000096">
    <property type="protein sequence ID" value="KAJ7029871.1"/>
    <property type="molecule type" value="Genomic_DNA"/>
</dbReference>
<proteinExistence type="predicted"/>
<keyword evidence="1" id="KW-0677">Repeat</keyword>
<reference evidence="4" key="1">
    <citation type="submission" date="2023-03" db="EMBL/GenBank/DDBJ databases">
        <title>Massive genome expansion in bonnet fungi (Mycena s.s.) driven by repeated elements and novel gene families across ecological guilds.</title>
        <authorList>
            <consortium name="Lawrence Berkeley National Laboratory"/>
            <person name="Harder C.B."/>
            <person name="Miyauchi S."/>
            <person name="Viragh M."/>
            <person name="Kuo A."/>
            <person name="Thoen E."/>
            <person name="Andreopoulos B."/>
            <person name="Lu D."/>
            <person name="Skrede I."/>
            <person name="Drula E."/>
            <person name="Henrissat B."/>
            <person name="Morin E."/>
            <person name="Kohler A."/>
            <person name="Barry K."/>
            <person name="LaButti K."/>
            <person name="Morin E."/>
            <person name="Salamov A."/>
            <person name="Lipzen A."/>
            <person name="Mereny Z."/>
            <person name="Hegedus B."/>
            <person name="Baldrian P."/>
            <person name="Stursova M."/>
            <person name="Weitz H."/>
            <person name="Taylor A."/>
            <person name="Grigoriev I.V."/>
            <person name="Nagy L.G."/>
            <person name="Martin F."/>
            <person name="Kauserud H."/>
        </authorList>
    </citation>
    <scope>NUCLEOTIDE SEQUENCE</scope>
    <source>
        <strain evidence="4">CBHHK200</strain>
    </source>
</reference>
<evidence type="ECO:0000256" key="2">
    <source>
        <dbReference type="PROSITE-ProRule" id="PRU00023"/>
    </source>
</evidence>